<feature type="transmembrane region" description="Helical" evidence="1">
    <location>
        <begin position="38"/>
        <end position="57"/>
    </location>
</feature>
<dbReference type="AlphaFoldDB" id="A0ABD5XR36"/>
<keyword evidence="3" id="KW-0418">Kinase</keyword>
<organism evidence="3 4">
    <name type="scientific">Halobaculum litoreum</name>
    <dbReference type="NCBI Taxonomy" id="3031998"/>
    <lineage>
        <taxon>Archaea</taxon>
        <taxon>Methanobacteriati</taxon>
        <taxon>Methanobacteriota</taxon>
        <taxon>Stenosarchaea group</taxon>
        <taxon>Halobacteria</taxon>
        <taxon>Halobacteriales</taxon>
        <taxon>Haloferacaceae</taxon>
        <taxon>Halobaculum</taxon>
    </lineage>
</organism>
<keyword evidence="4" id="KW-1185">Reference proteome</keyword>
<accession>A0ABD5XR36</accession>
<dbReference type="InterPro" id="IPR031621">
    <property type="entry name" value="HisKA_7TM"/>
</dbReference>
<feature type="domain" description="Histidine kinase N-terminal 7TM region" evidence="2">
    <location>
        <begin position="30"/>
        <end position="164"/>
    </location>
</feature>
<name>A0ABD5XR36_9EURY</name>
<keyword evidence="1" id="KW-0812">Transmembrane</keyword>
<gene>
    <name evidence="3" type="ORF">ACFQRB_16275</name>
</gene>
<comment type="caution">
    <text evidence="3">The sequence shown here is derived from an EMBL/GenBank/DDBJ whole genome shotgun (WGS) entry which is preliminary data.</text>
</comment>
<feature type="transmembrane region" description="Helical" evidence="1">
    <location>
        <begin position="120"/>
        <end position="142"/>
    </location>
</feature>
<keyword evidence="1" id="KW-1133">Transmembrane helix</keyword>
<feature type="transmembrane region" description="Helical" evidence="1">
    <location>
        <begin position="84"/>
        <end position="108"/>
    </location>
</feature>
<feature type="transmembrane region" description="Helical" evidence="1">
    <location>
        <begin position="148"/>
        <end position="165"/>
    </location>
</feature>
<evidence type="ECO:0000313" key="4">
    <source>
        <dbReference type="Proteomes" id="UP001596368"/>
    </source>
</evidence>
<dbReference type="Proteomes" id="UP001596368">
    <property type="component" value="Unassembled WGS sequence"/>
</dbReference>
<dbReference type="GO" id="GO:0016301">
    <property type="term" value="F:kinase activity"/>
    <property type="evidence" value="ECO:0007669"/>
    <property type="project" value="UniProtKB-KW"/>
</dbReference>
<keyword evidence="1" id="KW-0472">Membrane</keyword>
<protein>
    <submittedName>
        <fullName evidence="3">Histidine kinase N-terminal 7TM domain-containing protein</fullName>
    </submittedName>
</protein>
<evidence type="ECO:0000259" key="2">
    <source>
        <dbReference type="Pfam" id="PF16927"/>
    </source>
</evidence>
<evidence type="ECO:0000256" key="1">
    <source>
        <dbReference type="SAM" id="Phobius"/>
    </source>
</evidence>
<evidence type="ECO:0000313" key="3">
    <source>
        <dbReference type="EMBL" id="MFC7137580.1"/>
    </source>
</evidence>
<proteinExistence type="predicted"/>
<reference evidence="3 4" key="1">
    <citation type="journal article" date="2019" name="Int. J. Syst. Evol. Microbiol.">
        <title>The Global Catalogue of Microorganisms (GCM) 10K type strain sequencing project: providing services to taxonomists for standard genome sequencing and annotation.</title>
        <authorList>
            <consortium name="The Broad Institute Genomics Platform"/>
            <consortium name="The Broad Institute Genome Sequencing Center for Infectious Disease"/>
            <person name="Wu L."/>
            <person name="Ma J."/>
        </authorList>
    </citation>
    <scope>NUCLEOTIDE SEQUENCE [LARGE SCALE GENOMIC DNA]</scope>
    <source>
        <strain evidence="3 4">DT92</strain>
    </source>
</reference>
<dbReference type="EMBL" id="JBHSZG010000002">
    <property type="protein sequence ID" value="MFC7137580.1"/>
    <property type="molecule type" value="Genomic_DNA"/>
</dbReference>
<dbReference type="Pfam" id="PF16927">
    <property type="entry name" value="HisKA_7TM"/>
    <property type="match status" value="1"/>
</dbReference>
<sequence length="166" mass="17530">MEAVLEQRPVPPGLPHPAGVLCVRARVRRQGRRDHPRLAAVLAFPPVATGLAMWMPATEPLVRQEARLVAWGSYTALDAVHGPLFVAALAYSYLFVAVGLLQLVSTSLRAPLVYKQQSALVALGAVVPIGASVASYISGYTIIDLTPVALSAFGVAVAVALARYCC</sequence>
<keyword evidence="3" id="KW-0808">Transferase</keyword>